<comment type="caution">
    <text evidence="2">The sequence shown here is derived from an EMBL/GenBank/DDBJ whole genome shotgun (WGS) entry which is preliminary data.</text>
</comment>
<dbReference type="SUPFAM" id="SSF52200">
    <property type="entry name" value="Toll/Interleukin receptor TIR domain"/>
    <property type="match status" value="1"/>
</dbReference>
<evidence type="ECO:0000259" key="1">
    <source>
        <dbReference type="PROSITE" id="PS50104"/>
    </source>
</evidence>
<dbReference type="InterPro" id="IPR000157">
    <property type="entry name" value="TIR_dom"/>
</dbReference>
<organism evidence="2 3">
    <name type="scientific">Sphaerisporangium flaviroseum</name>
    <dbReference type="NCBI Taxonomy" id="509199"/>
    <lineage>
        <taxon>Bacteria</taxon>
        <taxon>Bacillati</taxon>
        <taxon>Actinomycetota</taxon>
        <taxon>Actinomycetes</taxon>
        <taxon>Streptosporangiales</taxon>
        <taxon>Streptosporangiaceae</taxon>
        <taxon>Sphaerisporangium</taxon>
    </lineage>
</organism>
<dbReference type="Proteomes" id="UP001500888">
    <property type="component" value="Unassembled WGS sequence"/>
</dbReference>
<dbReference type="RefSeq" id="WP_344948243.1">
    <property type="nucleotide sequence ID" value="NZ_BAAAZR010000031.1"/>
</dbReference>
<proteinExistence type="predicted"/>
<dbReference type="InterPro" id="IPR035897">
    <property type="entry name" value="Toll_tir_struct_dom_sf"/>
</dbReference>
<accession>A0ABP7J363</accession>
<dbReference type="Pfam" id="PF13676">
    <property type="entry name" value="TIR_2"/>
    <property type="match status" value="1"/>
</dbReference>
<reference evidence="3" key="1">
    <citation type="journal article" date="2019" name="Int. J. Syst. Evol. Microbiol.">
        <title>The Global Catalogue of Microorganisms (GCM) 10K type strain sequencing project: providing services to taxonomists for standard genome sequencing and annotation.</title>
        <authorList>
            <consortium name="The Broad Institute Genomics Platform"/>
            <consortium name="The Broad Institute Genome Sequencing Center for Infectious Disease"/>
            <person name="Wu L."/>
            <person name="Ma J."/>
        </authorList>
    </citation>
    <scope>NUCLEOTIDE SEQUENCE [LARGE SCALE GENOMIC DNA]</scope>
    <source>
        <strain evidence="3">JCM 16908</strain>
    </source>
</reference>
<dbReference type="PROSITE" id="PS50104">
    <property type="entry name" value="TIR"/>
    <property type="match status" value="1"/>
</dbReference>
<dbReference type="EMBL" id="BAAAZR010000031">
    <property type="protein sequence ID" value="GAA3832496.1"/>
    <property type="molecule type" value="Genomic_DNA"/>
</dbReference>
<name>A0ABP7J363_9ACTN</name>
<sequence length="202" mass="22173">MKIFMSHNHRDKPHVRELATQLELAGAEVWFDEWRLEPGDSVVGKVNEALTVAEKVVVVWSANAAASRWVATEWETALNRHLKNGSVKVVPVRIDDTELPTMLDGLLWLGLDARATGGTSGSTETVVRSILGMSSRAAYVKAISKSLEWSGVTFATTPDGMAYMGCPKCGAESDELRITHATDDERGDEYYGICCQRCSWPA</sequence>
<dbReference type="Gene3D" id="3.40.50.10140">
    <property type="entry name" value="Toll/interleukin-1 receptor homology (TIR) domain"/>
    <property type="match status" value="1"/>
</dbReference>
<gene>
    <name evidence="2" type="ORF">GCM10022226_62150</name>
</gene>
<evidence type="ECO:0000313" key="3">
    <source>
        <dbReference type="Proteomes" id="UP001500888"/>
    </source>
</evidence>
<feature type="domain" description="TIR" evidence="1">
    <location>
        <begin position="1"/>
        <end position="115"/>
    </location>
</feature>
<evidence type="ECO:0000313" key="2">
    <source>
        <dbReference type="EMBL" id="GAA3832496.1"/>
    </source>
</evidence>
<protein>
    <recommendedName>
        <fullName evidence="1">TIR domain-containing protein</fullName>
    </recommendedName>
</protein>
<keyword evidence="3" id="KW-1185">Reference proteome</keyword>